<dbReference type="FunFam" id="3.30.1330.40:FF:000001">
    <property type="entry name" value="L-PSP family endoribonuclease"/>
    <property type="match status" value="1"/>
</dbReference>
<dbReference type="InterPro" id="IPR019897">
    <property type="entry name" value="RidA_CS"/>
</dbReference>
<protein>
    <submittedName>
        <fullName evidence="2">2-iminobutanoate/2-iminopropanoate deaminase</fullName>
    </submittedName>
</protein>
<organism evidence="2 3">
    <name type="scientific">Aquicella siphonis</name>
    <dbReference type="NCBI Taxonomy" id="254247"/>
    <lineage>
        <taxon>Bacteria</taxon>
        <taxon>Pseudomonadati</taxon>
        <taxon>Pseudomonadota</taxon>
        <taxon>Gammaproteobacteria</taxon>
        <taxon>Legionellales</taxon>
        <taxon>Coxiellaceae</taxon>
        <taxon>Aquicella</taxon>
    </lineage>
</organism>
<dbReference type="PANTHER" id="PTHR11803:SF39">
    <property type="entry name" value="2-IMINOBUTANOATE_2-IMINOPROPANOATE DEAMINASE"/>
    <property type="match status" value="1"/>
</dbReference>
<dbReference type="PROSITE" id="PS01094">
    <property type="entry name" value="UPF0076"/>
    <property type="match status" value="1"/>
</dbReference>
<dbReference type="Gene3D" id="3.30.1330.40">
    <property type="entry name" value="RutC-like"/>
    <property type="match status" value="1"/>
</dbReference>
<dbReference type="CDD" id="cd00448">
    <property type="entry name" value="YjgF_YER057c_UK114_family"/>
    <property type="match status" value="1"/>
</dbReference>
<dbReference type="InterPro" id="IPR006175">
    <property type="entry name" value="YjgF/YER057c/UK114"/>
</dbReference>
<dbReference type="PANTHER" id="PTHR11803">
    <property type="entry name" value="2-IMINOBUTANOATE/2-IMINOPROPANOATE DEAMINASE RIDA"/>
    <property type="match status" value="1"/>
</dbReference>
<dbReference type="NCBIfam" id="TIGR00004">
    <property type="entry name" value="Rid family detoxifying hydrolase"/>
    <property type="match status" value="1"/>
</dbReference>
<name>A0A5E4PDT5_9COXI</name>
<dbReference type="EMBL" id="LR699119">
    <property type="protein sequence ID" value="VVC75119.1"/>
    <property type="molecule type" value="Genomic_DNA"/>
</dbReference>
<dbReference type="RefSeq" id="WP_148338132.1">
    <property type="nucleotide sequence ID" value="NZ_LR699119.1"/>
</dbReference>
<evidence type="ECO:0000313" key="3">
    <source>
        <dbReference type="Proteomes" id="UP000324194"/>
    </source>
</evidence>
<dbReference type="InterPro" id="IPR006056">
    <property type="entry name" value="RidA"/>
</dbReference>
<gene>
    <name evidence="2" type="primary">yabJ</name>
    <name evidence="2" type="ORF">AQUSIP_03950</name>
</gene>
<dbReference type="Proteomes" id="UP000324194">
    <property type="component" value="Chromosome 1"/>
</dbReference>
<evidence type="ECO:0000313" key="2">
    <source>
        <dbReference type="EMBL" id="VVC75119.1"/>
    </source>
</evidence>
<dbReference type="InterPro" id="IPR035959">
    <property type="entry name" value="RutC-like_sf"/>
</dbReference>
<dbReference type="GO" id="GO:0019239">
    <property type="term" value="F:deaminase activity"/>
    <property type="evidence" value="ECO:0007669"/>
    <property type="project" value="TreeGrafter"/>
</dbReference>
<comment type="similarity">
    <text evidence="1">Belongs to the RutC family.</text>
</comment>
<dbReference type="GO" id="GO:0005829">
    <property type="term" value="C:cytosol"/>
    <property type="evidence" value="ECO:0007669"/>
    <property type="project" value="TreeGrafter"/>
</dbReference>
<accession>A0A5E4PDT5</accession>
<dbReference type="AlphaFoldDB" id="A0A5E4PDT5"/>
<dbReference type="SUPFAM" id="SSF55298">
    <property type="entry name" value="YjgF-like"/>
    <property type="match status" value="1"/>
</dbReference>
<proteinExistence type="inferred from homology"/>
<dbReference type="KEGG" id="asip:AQUSIP_03950"/>
<dbReference type="OrthoDB" id="9803101at2"/>
<reference evidence="2 3" key="1">
    <citation type="submission" date="2019-08" db="EMBL/GenBank/DDBJ databases">
        <authorList>
            <person name="Guy L."/>
        </authorList>
    </citation>
    <scope>NUCLEOTIDE SEQUENCE [LARGE SCALE GENOMIC DNA]</scope>
    <source>
        <strain evidence="2 3">SGT-108</strain>
    </source>
</reference>
<evidence type="ECO:0000256" key="1">
    <source>
        <dbReference type="ARBA" id="ARBA00010552"/>
    </source>
</evidence>
<sequence length="127" mass="13699">MNKQKIESSQAPQAIGPYSQAIRSGGIVYLSGQIPLDPATMMLVEGDMTVQTRRVFANLQAVCEAAGGGLEGIVKLTIYLTDLAHFPLVNDVMKQYFTEPYPARVTVQVSALPKAAQIEMDAVMVLA</sequence>
<keyword evidence="3" id="KW-1185">Reference proteome</keyword>
<dbReference type="Pfam" id="PF01042">
    <property type="entry name" value="Ribonuc_L-PSP"/>
    <property type="match status" value="1"/>
</dbReference>